<evidence type="ECO:0000313" key="1">
    <source>
        <dbReference type="Proteomes" id="UP000887565"/>
    </source>
</evidence>
<dbReference type="Gene3D" id="1.10.357.40">
    <property type="entry name" value="YbiA-like"/>
    <property type="match status" value="1"/>
</dbReference>
<dbReference type="AlphaFoldDB" id="A0A915J8A1"/>
<evidence type="ECO:0000313" key="2">
    <source>
        <dbReference type="WBParaSite" id="nRc.2.0.1.t22699-RA"/>
    </source>
</evidence>
<dbReference type="InterPro" id="IPR037238">
    <property type="entry name" value="YbiA-like_sf"/>
</dbReference>
<dbReference type="WBParaSite" id="nRc.2.0.1.t22699-RA">
    <property type="protein sequence ID" value="nRc.2.0.1.t22699-RA"/>
    <property type="gene ID" value="nRc.2.0.1.g22699"/>
</dbReference>
<dbReference type="SUPFAM" id="SSF143990">
    <property type="entry name" value="YbiA-like"/>
    <property type="match status" value="1"/>
</dbReference>
<reference evidence="2" key="1">
    <citation type="submission" date="2022-11" db="UniProtKB">
        <authorList>
            <consortium name="WormBaseParasite"/>
        </authorList>
    </citation>
    <scope>IDENTIFICATION</scope>
</reference>
<accession>A0A915J8A1</accession>
<protein>
    <submittedName>
        <fullName evidence="2">Uncharacterized protein</fullName>
    </submittedName>
</protein>
<proteinExistence type="predicted"/>
<name>A0A915J8A1_ROMCU</name>
<organism evidence="1 2">
    <name type="scientific">Romanomermis culicivorax</name>
    <name type="common">Nematode worm</name>
    <dbReference type="NCBI Taxonomy" id="13658"/>
    <lineage>
        <taxon>Eukaryota</taxon>
        <taxon>Metazoa</taxon>
        <taxon>Ecdysozoa</taxon>
        <taxon>Nematoda</taxon>
        <taxon>Enoplea</taxon>
        <taxon>Dorylaimia</taxon>
        <taxon>Mermithida</taxon>
        <taxon>Mermithoidea</taxon>
        <taxon>Mermithidae</taxon>
        <taxon>Romanomermis</taxon>
    </lineage>
</organism>
<keyword evidence="1" id="KW-1185">Reference proteome</keyword>
<sequence length="133" mass="15259">MVARTSSNTAAPPPPRTNPSVKILLLYTKSDFESNHYPCKFKDEKGTEYNGPKQFLFFKKAVQAGDLARAKEIMQAKEGKQAKWIGEKVSWDEKKLGLWPKFAYNNLFKANMLKCEQNKDTWGTIQNEFSDFS</sequence>
<dbReference type="Proteomes" id="UP000887565">
    <property type="component" value="Unplaced"/>
</dbReference>